<evidence type="ECO:0000313" key="11">
    <source>
        <dbReference type="EMBL" id="CAF1152283.1"/>
    </source>
</evidence>
<keyword evidence="3 9" id="KW-0808">Transferase</keyword>
<evidence type="ECO:0000256" key="1">
    <source>
        <dbReference type="ARBA" id="ARBA00009558"/>
    </source>
</evidence>
<dbReference type="AlphaFoldDB" id="A0A814SSG5"/>
<dbReference type="Gene3D" id="1.25.40.10">
    <property type="entry name" value="Tetratricopeptide repeat domain"/>
    <property type="match status" value="2"/>
</dbReference>
<keyword evidence="9" id="KW-0520">NAD</keyword>
<feature type="repeat" description="TPR" evidence="8">
    <location>
        <begin position="560"/>
        <end position="593"/>
    </location>
</feature>
<dbReference type="Pfam" id="PF01129">
    <property type="entry name" value="ART"/>
    <property type="match status" value="1"/>
</dbReference>
<dbReference type="PROSITE" id="PS50005">
    <property type="entry name" value="TPR"/>
    <property type="match status" value="2"/>
</dbReference>
<gene>
    <name evidence="11" type="ORF">CJN711_LOCUS9587</name>
    <name evidence="12" type="ORF">KQP761_LOCUS30252</name>
</gene>
<name>A0A814SSG5_9BILA</name>
<evidence type="ECO:0000313" key="12">
    <source>
        <dbReference type="EMBL" id="CAF1652493.1"/>
    </source>
</evidence>
<evidence type="ECO:0000256" key="5">
    <source>
        <dbReference type="ARBA" id="ARBA00022737"/>
    </source>
</evidence>
<dbReference type="InterPro" id="IPR011990">
    <property type="entry name" value="TPR-like_helical_dom_sf"/>
</dbReference>
<sequence>MAQRNQKFSATSSKKSNVVSKSTSAKSSSTIDNTANELKEEDGLKQKEHFQICENFIVFWLDSSSKSLNENTTSQIRSIVNIIKSFNNIDECIKSIIEIKDEKIFLIVSNSLAQQIAPLVQSYIQVDSVYILSDREKINQKLSTTYIKIKGIYTDIEALCDELKKIIRQLNNDLISISIVPPSSGENPDQLQTSFMYLQLFKECILTMQSDSKMEIQGFVDYFTSYYKGNNRNIDVIERLKREYSQHLPIWWYTLPSFLYETLNAALRNFNIKHLMKMGFIIRDLHEQIKKLHSQPSNNKPISLVYRGQYFPTNELENLKKSENGLISFGQFLSTSTKRSVAMYFIASKLNRTDLTRVLFQIKIESFNSSVPFAFIQQYSDIPSESEILFSISTVCKIGKIKEIEDDLWEVNLTLVDERDPLLARLIEHMRVSLGNGNSWYRLGQLMIKMGQFKHAKSIYKDLLETTSISDKTECSFLHNQLGYVFKQMNNLPEALSHYEKSLTIKQSYMSPTDSRLSSTYSNIGGIFKELNRLDVALQCYQCVLKIDLGMPEPNPLEIAIDYNNIGSVFDEQGKYSEALHSYKEALEIKLDYLPPHHSSLATTYSNIALILRKMGSEAAERHQYESERSNYKEALSHYEKALNIQEKSLPTNHPSLVLTHYNIARLYEMQKNELKAIEHAEKADDIAKVAFGMDHPERKKRQNYLEELEKKRSSLMRRAGIVRK</sequence>
<accession>A0A814SSG5</accession>
<dbReference type="Proteomes" id="UP000663855">
    <property type="component" value="Unassembled WGS sequence"/>
</dbReference>
<dbReference type="EMBL" id="CAJNOV010003747">
    <property type="protein sequence ID" value="CAF1152283.1"/>
    <property type="molecule type" value="Genomic_DNA"/>
</dbReference>
<evidence type="ECO:0000256" key="7">
    <source>
        <dbReference type="ARBA" id="ARBA00047597"/>
    </source>
</evidence>
<evidence type="ECO:0000256" key="4">
    <source>
        <dbReference type="ARBA" id="ARBA00022695"/>
    </source>
</evidence>
<evidence type="ECO:0000256" key="6">
    <source>
        <dbReference type="ARBA" id="ARBA00022803"/>
    </source>
</evidence>
<keyword evidence="2 9" id="KW-0328">Glycosyltransferase</keyword>
<comment type="catalytic activity">
    <reaction evidence="7 9">
        <text>L-arginyl-[protein] + NAD(+) = N(omega)-(ADP-D-ribosyl)-L-arginyl-[protein] + nicotinamide + H(+)</text>
        <dbReference type="Rhea" id="RHEA:19149"/>
        <dbReference type="Rhea" id="RHEA-COMP:10532"/>
        <dbReference type="Rhea" id="RHEA-COMP:15087"/>
        <dbReference type="ChEBI" id="CHEBI:15378"/>
        <dbReference type="ChEBI" id="CHEBI:17154"/>
        <dbReference type="ChEBI" id="CHEBI:29965"/>
        <dbReference type="ChEBI" id="CHEBI:57540"/>
        <dbReference type="ChEBI" id="CHEBI:142554"/>
        <dbReference type="EC" id="2.4.2.31"/>
    </reaction>
</comment>
<feature type="region of interest" description="Disordered" evidence="10">
    <location>
        <begin position="1"/>
        <end position="33"/>
    </location>
</feature>
<dbReference type="PROSITE" id="PS51996">
    <property type="entry name" value="TR_MART"/>
    <property type="match status" value="1"/>
</dbReference>
<dbReference type="GO" id="GO:0106274">
    <property type="term" value="F:NAD+-protein-arginine ADP-ribosyltransferase activity"/>
    <property type="evidence" value="ECO:0007669"/>
    <property type="project" value="UniProtKB-EC"/>
</dbReference>
<comment type="similarity">
    <text evidence="1 9">Belongs to the Arg-specific ADP-ribosyltransferase family.</text>
</comment>
<dbReference type="GO" id="GO:0016779">
    <property type="term" value="F:nucleotidyltransferase activity"/>
    <property type="evidence" value="ECO:0007669"/>
    <property type="project" value="UniProtKB-KW"/>
</dbReference>
<dbReference type="Proteomes" id="UP000663834">
    <property type="component" value="Unassembled WGS sequence"/>
</dbReference>
<evidence type="ECO:0000256" key="3">
    <source>
        <dbReference type="ARBA" id="ARBA00022679"/>
    </source>
</evidence>
<dbReference type="InterPro" id="IPR019734">
    <property type="entry name" value="TPR_rpt"/>
</dbReference>
<protein>
    <recommendedName>
        <fullName evidence="9">NAD(P)(+)--arginine ADP-ribosyltransferase</fullName>
        <ecNumber evidence="9">2.4.2.31</ecNumber>
    </recommendedName>
    <alternativeName>
        <fullName evidence="9">Mono(ADP-ribosyl)transferase</fullName>
    </alternativeName>
</protein>
<keyword evidence="4" id="KW-0548">Nucleotidyltransferase</keyword>
<feature type="compositionally biased region" description="Low complexity" evidence="10">
    <location>
        <begin position="9"/>
        <end position="29"/>
    </location>
</feature>
<dbReference type="EMBL" id="CAJNOW010016821">
    <property type="protein sequence ID" value="CAF1652493.1"/>
    <property type="molecule type" value="Genomic_DNA"/>
</dbReference>
<reference evidence="11" key="1">
    <citation type="submission" date="2021-02" db="EMBL/GenBank/DDBJ databases">
        <authorList>
            <person name="Nowell W R."/>
        </authorList>
    </citation>
    <scope>NUCLEOTIDE SEQUENCE</scope>
</reference>
<comment type="caution">
    <text evidence="11">The sequence shown here is derived from an EMBL/GenBank/DDBJ whole genome shotgun (WGS) entry which is preliminary data.</text>
</comment>
<evidence type="ECO:0000256" key="10">
    <source>
        <dbReference type="SAM" id="MobiDB-lite"/>
    </source>
</evidence>
<dbReference type="InterPro" id="IPR000768">
    <property type="entry name" value="ART"/>
</dbReference>
<dbReference type="SUPFAM" id="SSF48452">
    <property type="entry name" value="TPR-like"/>
    <property type="match status" value="1"/>
</dbReference>
<keyword evidence="6 8" id="KW-0802">TPR repeat</keyword>
<proteinExistence type="inferred from homology"/>
<dbReference type="OrthoDB" id="19588at2759"/>
<keyword evidence="9" id="KW-0521">NADP</keyword>
<dbReference type="Gene3D" id="3.90.176.10">
    <property type="entry name" value="Toxin ADP-ribosyltransferase, Chain A, domain 1"/>
    <property type="match status" value="1"/>
</dbReference>
<dbReference type="SUPFAM" id="SSF56399">
    <property type="entry name" value="ADP-ribosylation"/>
    <property type="match status" value="1"/>
</dbReference>
<feature type="repeat" description="TPR" evidence="8">
    <location>
        <begin position="476"/>
        <end position="509"/>
    </location>
</feature>
<evidence type="ECO:0000256" key="9">
    <source>
        <dbReference type="RuleBase" id="RU361228"/>
    </source>
</evidence>
<dbReference type="Pfam" id="PF13424">
    <property type="entry name" value="TPR_12"/>
    <property type="match status" value="2"/>
</dbReference>
<organism evidence="11 13">
    <name type="scientific">Rotaria magnacalcarata</name>
    <dbReference type="NCBI Taxonomy" id="392030"/>
    <lineage>
        <taxon>Eukaryota</taxon>
        <taxon>Metazoa</taxon>
        <taxon>Spiralia</taxon>
        <taxon>Gnathifera</taxon>
        <taxon>Rotifera</taxon>
        <taxon>Eurotatoria</taxon>
        <taxon>Bdelloidea</taxon>
        <taxon>Philodinida</taxon>
        <taxon>Philodinidae</taxon>
        <taxon>Rotaria</taxon>
    </lineage>
</organism>
<dbReference type="PROSITE" id="PS50293">
    <property type="entry name" value="TPR_REGION"/>
    <property type="match status" value="1"/>
</dbReference>
<dbReference type="EC" id="2.4.2.31" evidence="9"/>
<keyword evidence="5" id="KW-0677">Repeat</keyword>
<evidence type="ECO:0000313" key="13">
    <source>
        <dbReference type="Proteomes" id="UP000663855"/>
    </source>
</evidence>
<dbReference type="SMART" id="SM00028">
    <property type="entry name" value="TPR"/>
    <property type="match status" value="6"/>
</dbReference>
<evidence type="ECO:0000256" key="8">
    <source>
        <dbReference type="PROSITE-ProRule" id="PRU00339"/>
    </source>
</evidence>
<dbReference type="Pfam" id="PF13181">
    <property type="entry name" value="TPR_8"/>
    <property type="match status" value="2"/>
</dbReference>
<dbReference type="PANTHER" id="PTHR45641">
    <property type="entry name" value="TETRATRICOPEPTIDE REPEAT PROTEIN (AFU_ORTHOLOGUE AFUA_6G03870)"/>
    <property type="match status" value="1"/>
</dbReference>
<evidence type="ECO:0000256" key="2">
    <source>
        <dbReference type="ARBA" id="ARBA00022676"/>
    </source>
</evidence>